<evidence type="ECO:0000256" key="2">
    <source>
        <dbReference type="ARBA" id="ARBA00009320"/>
    </source>
</evidence>
<dbReference type="RefSeq" id="WP_126791352.1">
    <property type="nucleotide sequence ID" value="NZ_PIPI01000001.1"/>
</dbReference>
<keyword evidence="3" id="KW-0663">Pyridoxal phosphate</keyword>
<evidence type="ECO:0000256" key="1">
    <source>
        <dbReference type="ARBA" id="ARBA00001933"/>
    </source>
</evidence>
<evidence type="ECO:0000256" key="9">
    <source>
        <dbReference type="ARBA" id="ARBA00069174"/>
    </source>
</evidence>
<name>A0A432VZC2_9GAMM</name>
<dbReference type="OrthoDB" id="21319at2"/>
<comment type="caution">
    <text evidence="11">The sequence shown here is derived from an EMBL/GenBank/DDBJ whole genome shotgun (WGS) entry which is preliminary data.</text>
</comment>
<dbReference type="Gene3D" id="3.30.470.10">
    <property type="match status" value="1"/>
</dbReference>
<reference evidence="11 12" key="1">
    <citation type="journal article" date="2011" name="Front. Microbiol.">
        <title>Genomic signatures of strain selection and enhancement in Bacillus atrophaeus var. globigii, a historical biowarfare simulant.</title>
        <authorList>
            <person name="Gibbons H.S."/>
            <person name="Broomall S.M."/>
            <person name="McNew L.A."/>
            <person name="Daligault H."/>
            <person name="Chapman C."/>
            <person name="Bruce D."/>
            <person name="Karavis M."/>
            <person name="Krepps M."/>
            <person name="McGregor P.A."/>
            <person name="Hong C."/>
            <person name="Park K.H."/>
            <person name="Akmal A."/>
            <person name="Feldman A."/>
            <person name="Lin J.S."/>
            <person name="Chang W.E."/>
            <person name="Higgs B.W."/>
            <person name="Demirev P."/>
            <person name="Lindquist J."/>
            <person name="Liem A."/>
            <person name="Fochler E."/>
            <person name="Read T.D."/>
            <person name="Tapia R."/>
            <person name="Johnson S."/>
            <person name="Bishop-Lilly K.A."/>
            <person name="Detter C."/>
            <person name="Han C."/>
            <person name="Sozhamannan S."/>
            <person name="Rosenzweig C.N."/>
            <person name="Skowronski E.W."/>
        </authorList>
    </citation>
    <scope>NUCLEOTIDE SEQUENCE [LARGE SCALE GENOMIC DNA]</scope>
    <source>
        <strain evidence="11 12">AK5</strain>
    </source>
</reference>
<dbReference type="GO" id="GO:0008696">
    <property type="term" value="F:4-amino-4-deoxychorismate lyase activity"/>
    <property type="evidence" value="ECO:0007669"/>
    <property type="project" value="UniProtKB-EC"/>
</dbReference>
<dbReference type="FunFam" id="3.20.10.10:FF:000002">
    <property type="entry name" value="D-alanine aminotransferase"/>
    <property type="match status" value="1"/>
</dbReference>
<dbReference type="InterPro" id="IPR050571">
    <property type="entry name" value="Class-IV_PLP-Dep_Aminotrnsfr"/>
</dbReference>
<evidence type="ECO:0000256" key="10">
    <source>
        <dbReference type="ARBA" id="ARBA00080135"/>
    </source>
</evidence>
<dbReference type="Gene3D" id="3.20.10.10">
    <property type="entry name" value="D-amino Acid Aminotransferase, subunit A, domain 2"/>
    <property type="match status" value="1"/>
</dbReference>
<evidence type="ECO:0000256" key="5">
    <source>
        <dbReference type="ARBA" id="ARBA00035633"/>
    </source>
</evidence>
<keyword evidence="4" id="KW-0289">Folate biosynthesis</keyword>
<dbReference type="PANTHER" id="PTHR42743">
    <property type="entry name" value="AMINO-ACID AMINOTRANSFERASE"/>
    <property type="match status" value="1"/>
</dbReference>
<comment type="cofactor">
    <cofactor evidence="1">
        <name>pyridoxal 5'-phosphate</name>
        <dbReference type="ChEBI" id="CHEBI:597326"/>
    </cofactor>
</comment>
<dbReference type="SUPFAM" id="SSF56752">
    <property type="entry name" value="D-aminoacid aminotransferase-like PLP-dependent enzymes"/>
    <property type="match status" value="1"/>
</dbReference>
<dbReference type="Proteomes" id="UP000288212">
    <property type="component" value="Unassembled WGS sequence"/>
</dbReference>
<dbReference type="GO" id="GO:0008652">
    <property type="term" value="P:amino acid biosynthetic process"/>
    <property type="evidence" value="ECO:0007669"/>
    <property type="project" value="UniProtKB-ARBA"/>
</dbReference>
<comment type="catalytic activity">
    <reaction evidence="7">
        <text>4-amino-4-deoxychorismate = 4-aminobenzoate + pyruvate + H(+)</text>
        <dbReference type="Rhea" id="RHEA:16201"/>
        <dbReference type="ChEBI" id="CHEBI:15361"/>
        <dbReference type="ChEBI" id="CHEBI:15378"/>
        <dbReference type="ChEBI" id="CHEBI:17836"/>
        <dbReference type="ChEBI" id="CHEBI:58406"/>
        <dbReference type="EC" id="4.1.3.38"/>
    </reaction>
</comment>
<sequence length="278" mass="30909">MSLIYLNGDYVPHEQAKISVFDRGFLFADGIYEVVPIYNRQPFMFDGHMQRLQNSLHEVGITPPLSSNEWRSILTHLLTEEALDHAILYLQITRGSEFPRNHSPSPDIQPTVMAYLVPFTPPVGEPTPVRVELLEDIRWLRCDIKSISLLGNILLKLQSTAGGAQEPILHRAGRITEGASCNYFIVKDGVLITPPADSLILAGLTRQHVLKLAADAHIKVREAAFSTAELYAADECFMTSATREIIPVGQVGQEVIGNGQCGPVTRTLIERFRASRPR</sequence>
<proteinExistence type="inferred from homology"/>
<dbReference type="CDD" id="cd01558">
    <property type="entry name" value="D-AAT_like"/>
    <property type="match status" value="1"/>
</dbReference>
<dbReference type="InterPro" id="IPR036038">
    <property type="entry name" value="Aminotransferase-like"/>
</dbReference>
<dbReference type="InterPro" id="IPR001544">
    <property type="entry name" value="Aminotrans_IV"/>
</dbReference>
<dbReference type="EMBL" id="PIPI01000001">
    <property type="protein sequence ID" value="RUO22003.1"/>
    <property type="molecule type" value="Genomic_DNA"/>
</dbReference>
<comment type="pathway">
    <text evidence="5">Cofactor biosynthesis; tetrahydrofolate biosynthesis; 4-aminobenzoate from chorismate: step 2/2.</text>
</comment>
<evidence type="ECO:0000256" key="8">
    <source>
        <dbReference type="ARBA" id="ARBA00054027"/>
    </source>
</evidence>
<comment type="function">
    <text evidence="8">Involved in the biosynthesis of p-aminobenzoate (PABA), a precursor of tetrahydrofolate. Converts 4-amino-4-deoxychorismate into 4-aminobenzoate (PABA) and pyruvate.</text>
</comment>
<dbReference type="Pfam" id="PF01063">
    <property type="entry name" value="Aminotran_4"/>
    <property type="match status" value="1"/>
</dbReference>
<evidence type="ECO:0000256" key="4">
    <source>
        <dbReference type="ARBA" id="ARBA00022909"/>
    </source>
</evidence>
<evidence type="ECO:0000256" key="3">
    <source>
        <dbReference type="ARBA" id="ARBA00022898"/>
    </source>
</evidence>
<dbReference type="InterPro" id="IPR043131">
    <property type="entry name" value="BCAT-like_N"/>
</dbReference>
<comment type="similarity">
    <text evidence="2">Belongs to the class-IV pyridoxal-phosphate-dependent aminotransferase family.</text>
</comment>
<evidence type="ECO:0000256" key="7">
    <source>
        <dbReference type="ARBA" id="ARBA00049529"/>
    </source>
</evidence>
<dbReference type="InterPro" id="IPR043132">
    <property type="entry name" value="BCAT-like_C"/>
</dbReference>
<keyword evidence="12" id="KW-1185">Reference proteome</keyword>
<protein>
    <recommendedName>
        <fullName evidence="9">Aminodeoxychorismate lyase</fullName>
        <ecNumber evidence="6">4.1.3.38</ecNumber>
    </recommendedName>
    <alternativeName>
        <fullName evidence="10">4-amino-4-deoxychorismate lyase</fullName>
    </alternativeName>
</protein>
<gene>
    <name evidence="11" type="ORF">CWE06_03990</name>
</gene>
<accession>A0A432VZC2</accession>
<dbReference type="PANTHER" id="PTHR42743:SF10">
    <property type="entry name" value="D-ALANINE AMINOTRANSFERASE"/>
    <property type="match status" value="1"/>
</dbReference>
<dbReference type="GO" id="GO:0046656">
    <property type="term" value="P:folic acid biosynthetic process"/>
    <property type="evidence" value="ECO:0007669"/>
    <property type="project" value="UniProtKB-KW"/>
</dbReference>
<evidence type="ECO:0000313" key="11">
    <source>
        <dbReference type="EMBL" id="RUO22003.1"/>
    </source>
</evidence>
<evidence type="ECO:0000256" key="6">
    <source>
        <dbReference type="ARBA" id="ARBA00035676"/>
    </source>
</evidence>
<dbReference type="EC" id="4.1.3.38" evidence="6"/>
<evidence type="ECO:0000313" key="12">
    <source>
        <dbReference type="Proteomes" id="UP000288212"/>
    </source>
</evidence>
<dbReference type="AlphaFoldDB" id="A0A432VZC2"/>
<organism evidence="11 12">
    <name type="scientific">Aliidiomarina haloalkalitolerans</name>
    <dbReference type="NCBI Taxonomy" id="859059"/>
    <lineage>
        <taxon>Bacteria</taxon>
        <taxon>Pseudomonadati</taxon>
        <taxon>Pseudomonadota</taxon>
        <taxon>Gammaproteobacteria</taxon>
        <taxon>Alteromonadales</taxon>
        <taxon>Idiomarinaceae</taxon>
        <taxon>Aliidiomarina</taxon>
    </lineage>
</organism>
<dbReference type="GO" id="GO:0005829">
    <property type="term" value="C:cytosol"/>
    <property type="evidence" value="ECO:0007669"/>
    <property type="project" value="TreeGrafter"/>
</dbReference>